<dbReference type="Gene3D" id="1.10.238.10">
    <property type="entry name" value="EF-hand"/>
    <property type="match status" value="1"/>
</dbReference>
<dbReference type="PANTHER" id="PTHR18905:SF13">
    <property type="entry name" value="NON-CENTROSOMAL MICROTUBULE ARRAY"/>
    <property type="match status" value="1"/>
</dbReference>
<reference evidence="6 7" key="1">
    <citation type="submission" date="2023-08" db="EMBL/GenBank/DDBJ databases">
        <title>A Necator americanus chromosomal reference genome.</title>
        <authorList>
            <person name="Ilik V."/>
            <person name="Petrzelkova K.J."/>
            <person name="Pardy F."/>
            <person name="Fuh T."/>
            <person name="Niatou-Singa F.S."/>
            <person name="Gouil Q."/>
            <person name="Baker L."/>
            <person name="Ritchie M.E."/>
            <person name="Jex A.R."/>
            <person name="Gazzola D."/>
            <person name="Li H."/>
            <person name="Toshio Fujiwara R."/>
            <person name="Zhan B."/>
            <person name="Aroian R.V."/>
            <person name="Pafco B."/>
            <person name="Schwarz E.M."/>
        </authorList>
    </citation>
    <scope>NUCLEOTIDE SEQUENCE [LARGE SCALE GENOMIC DNA]</scope>
    <source>
        <strain evidence="6 7">Aroian</strain>
        <tissue evidence="6">Whole animal</tissue>
    </source>
</reference>
<accession>A0ABR1EDC7</accession>
<keyword evidence="2" id="KW-0963">Cytoplasm</keyword>
<evidence type="ECO:0000313" key="6">
    <source>
        <dbReference type="EMBL" id="KAK6760335.1"/>
    </source>
</evidence>
<evidence type="ECO:0000313" key="7">
    <source>
        <dbReference type="Proteomes" id="UP001303046"/>
    </source>
</evidence>
<organism evidence="6 7">
    <name type="scientific">Necator americanus</name>
    <name type="common">Human hookworm</name>
    <dbReference type="NCBI Taxonomy" id="51031"/>
    <lineage>
        <taxon>Eukaryota</taxon>
        <taxon>Metazoa</taxon>
        <taxon>Ecdysozoa</taxon>
        <taxon>Nematoda</taxon>
        <taxon>Chromadorea</taxon>
        <taxon>Rhabditida</taxon>
        <taxon>Rhabditina</taxon>
        <taxon>Rhabditomorpha</taxon>
        <taxon>Strongyloidea</taxon>
        <taxon>Ancylostomatidae</taxon>
        <taxon>Bunostominae</taxon>
        <taxon>Necator</taxon>
    </lineage>
</organism>
<keyword evidence="3" id="KW-0597">Phosphoprotein</keyword>
<keyword evidence="4" id="KW-0206">Cytoskeleton</keyword>
<feature type="coiled-coil region" evidence="5">
    <location>
        <begin position="633"/>
        <end position="671"/>
    </location>
</feature>
<evidence type="ECO:0000256" key="2">
    <source>
        <dbReference type="ARBA" id="ARBA00022490"/>
    </source>
</evidence>
<dbReference type="InterPro" id="IPR011992">
    <property type="entry name" value="EF-hand-dom_pair"/>
</dbReference>
<comment type="subcellular location">
    <subcellularLocation>
        <location evidence="1">Cytoplasm</location>
        <location evidence="1">Cytoskeleton</location>
        <location evidence="1">Microtubule organizing center</location>
        <location evidence="1">Centrosome</location>
    </subcellularLocation>
</comment>
<dbReference type="EMBL" id="JAVFWL010000006">
    <property type="protein sequence ID" value="KAK6760335.1"/>
    <property type="molecule type" value="Genomic_DNA"/>
</dbReference>
<evidence type="ECO:0000256" key="1">
    <source>
        <dbReference type="ARBA" id="ARBA00004300"/>
    </source>
</evidence>
<comment type="caution">
    <text evidence="6">The sequence shown here is derived from an EMBL/GenBank/DDBJ whole genome shotgun (WGS) entry which is preliminary data.</text>
</comment>
<dbReference type="SUPFAM" id="SSF47473">
    <property type="entry name" value="EF-hand"/>
    <property type="match status" value="1"/>
</dbReference>
<protein>
    <recommendedName>
        <fullName evidence="8">EF hand</fullName>
    </recommendedName>
</protein>
<evidence type="ECO:0000256" key="5">
    <source>
        <dbReference type="SAM" id="Coils"/>
    </source>
</evidence>
<gene>
    <name evidence="6" type="primary">Necator_chrX.g21870</name>
    <name evidence="6" type="ORF">RB195_021709</name>
</gene>
<feature type="coiled-coil region" evidence="5">
    <location>
        <begin position="327"/>
        <end position="399"/>
    </location>
</feature>
<feature type="coiled-coil region" evidence="5">
    <location>
        <begin position="861"/>
        <end position="902"/>
    </location>
</feature>
<dbReference type="PANTHER" id="PTHR18905">
    <property type="entry name" value="NINEIN"/>
    <property type="match status" value="1"/>
</dbReference>
<dbReference type="Proteomes" id="UP001303046">
    <property type="component" value="Unassembled WGS sequence"/>
</dbReference>
<sequence length="929" mass="106606">MTSVSQTLDDDNTHVQELKRLFLSSNVDENQCLNADGLFLLCEKLKLSAFAKSITERVLCGADVVDFYDFKERFVSYLPEIIDVSSGTVDPLLARAQDTARTLGYGDGQRLTRYETRLLCENTADLVQLSVVDINGLFERADVERTGRVSVQQFLAQYRLQKRLSAEVHFIADSFVSSLNLFEALDSANSGTIDSHDLLEYWNKAGLRVDEGIAVLKESGQPMSGSINAVYLSGFLERELSRSTSEAPVSVKAAIIALHCCIDNLRCMVREGESRAEHLHKQLQLANQRRTLLIEELEHNQISIEQGYEARLRETEERYRARYLQMEDKFRLDKREIQHEVEQLEEEISRLRQVETSAKNKAMLLERQNSRLLEENREQSEAINQLEQLNRQLRTELSKAMQPRPVEDNTQLIMYKQKLEIVVAHNKRLRERIQDLTASQKKKSKASDGEPLTMKWSGAFRSQVMLIRKRRLAKGDTLSEMESEPESIFVRHRRRKLLKRKERKLRHERIASRILMQDSDETESSKTATVDGSRFGSELNRLRNEHKQELIAVRQTAAKTLAEALNDQQKQLNLQLERERRQWEVRLVSEKNQLEKNFAEEKMKLMNRLQEDFDAELQRISSIVNRPENGSAAEHYKRQIKTLESSLESQKKSYERRLAELRERFKNSLRSHNNVYASESNTPNFFSLVEKYKNAGPSPSNTIEPYVSSRSSLSVEKRSQPTGHPFQRSFSSVVGRCEKCELAEMRLRELYHTVIGDHTLAESGIEDLGSSAGSLADDKIVLKREVRKLKGRLEATKDKLAELRMLLSMPSSRYKCSLGGSEGSGGDLRRLLPQKESRDSRELLSRVTESEVPKRRTPFRAAEATGIIEKLESENVILEARLSEAQQLIKTLVEQYNTQLDETARVGAVLRDVYLHPNMSSDINQKTPS</sequence>
<keyword evidence="7" id="KW-1185">Reference proteome</keyword>
<evidence type="ECO:0000256" key="4">
    <source>
        <dbReference type="ARBA" id="ARBA00023212"/>
    </source>
</evidence>
<keyword evidence="5" id="KW-0175">Coiled coil</keyword>
<feature type="coiled-coil region" evidence="5">
    <location>
        <begin position="562"/>
        <end position="593"/>
    </location>
</feature>
<evidence type="ECO:0008006" key="8">
    <source>
        <dbReference type="Google" id="ProtNLM"/>
    </source>
</evidence>
<feature type="coiled-coil region" evidence="5">
    <location>
        <begin position="779"/>
        <end position="806"/>
    </location>
</feature>
<proteinExistence type="predicted"/>
<evidence type="ECO:0000256" key="3">
    <source>
        <dbReference type="ARBA" id="ARBA00022553"/>
    </source>
</evidence>
<name>A0ABR1EDC7_NECAM</name>